<evidence type="ECO:0000256" key="1">
    <source>
        <dbReference type="ARBA" id="ARBA00010879"/>
    </source>
</evidence>
<dbReference type="SUPFAM" id="SSF50630">
    <property type="entry name" value="Acid proteases"/>
    <property type="match status" value="1"/>
</dbReference>
<dbReference type="PROSITE" id="PS50878">
    <property type="entry name" value="RT_POL"/>
    <property type="match status" value="1"/>
</dbReference>
<accession>A0ABQ9CZD8</accession>
<evidence type="ECO:0000256" key="3">
    <source>
        <dbReference type="SAM" id="MobiDB-lite"/>
    </source>
</evidence>
<dbReference type="Proteomes" id="UP001145742">
    <property type="component" value="Unassembled WGS sequence"/>
</dbReference>
<evidence type="ECO:0000313" key="6">
    <source>
        <dbReference type="Proteomes" id="UP001145742"/>
    </source>
</evidence>
<dbReference type="InterPro" id="IPR043502">
    <property type="entry name" value="DNA/RNA_pol_sf"/>
</dbReference>
<gene>
    <name evidence="5" type="ORF">WISP_114486</name>
</gene>
<proteinExistence type="inferred from homology"/>
<dbReference type="PANTHER" id="PTHR33064">
    <property type="entry name" value="POL PROTEIN"/>
    <property type="match status" value="1"/>
</dbReference>
<dbReference type="PANTHER" id="PTHR33064:SF38">
    <property type="entry name" value="LRRGT00076-LIKE"/>
    <property type="match status" value="1"/>
</dbReference>
<dbReference type="Gene3D" id="2.40.70.10">
    <property type="entry name" value="Acid Proteases"/>
    <property type="match status" value="1"/>
</dbReference>
<dbReference type="Gene3D" id="3.10.10.10">
    <property type="entry name" value="HIV Type 1 Reverse Transcriptase, subunit A, domain 1"/>
    <property type="match status" value="1"/>
</dbReference>
<dbReference type="InterPro" id="IPR000477">
    <property type="entry name" value="RT_dom"/>
</dbReference>
<feature type="domain" description="Reverse transcriptase" evidence="4">
    <location>
        <begin position="138"/>
        <end position="327"/>
    </location>
</feature>
<feature type="compositionally biased region" description="Polar residues" evidence="3">
    <location>
        <begin position="409"/>
        <end position="428"/>
    </location>
</feature>
<sequence>MFTYSLDKVQVIGAKGEPFEVNKIKNVLFETENKYGIGELLLVPEAEYNLLGRDLIIELGLEIKVKNNQLKVYAYPLTVEDEKLINSDVWSSPETISKLDMSPIEIRITDPHVPVRIKQYPLSLEGRRGLKSEIERLLSQGLLEPCMSPFNTPILPVKKPNGKYRLVHDLREINKRTVTRFPVVANPYTLLSKLGPDKLWYTVIDLKDAFWSCPLAEQSRDYFAFEWEDPDTNRKQQLRWTVLPQGFTESPNLFGQALEKVLEAFQVQPKNVLLQYVDDLLLGGESKDEVLKDSIRLLNFLADKGLKVSKDKLQFVEEKVKYLGHYLIKGKKILDPERIKGILELNMPRTKRQIRQVLGLFGYCLKPEADILLKNSLAAEKMVHPVARSNRVDGRGRGGINCGEENLNDGMQQQRWQNFPRTGSLSLS</sequence>
<dbReference type="InterPro" id="IPR051320">
    <property type="entry name" value="Viral_Replic_Matur_Polypro"/>
</dbReference>
<dbReference type="InterPro" id="IPR043128">
    <property type="entry name" value="Rev_trsase/Diguanyl_cyclase"/>
</dbReference>
<comment type="similarity">
    <text evidence="1">Belongs to the beta type-B retroviral polymerase family. HERV class-II K(HML-2) pol subfamily.</text>
</comment>
<evidence type="ECO:0000313" key="5">
    <source>
        <dbReference type="EMBL" id="KAJ7409433.1"/>
    </source>
</evidence>
<dbReference type="Gene3D" id="3.30.70.270">
    <property type="match status" value="1"/>
</dbReference>
<dbReference type="SUPFAM" id="SSF56672">
    <property type="entry name" value="DNA/RNA polymerases"/>
    <property type="match status" value="1"/>
</dbReference>
<dbReference type="EMBL" id="WHWB01034471">
    <property type="protein sequence ID" value="KAJ7409433.1"/>
    <property type="molecule type" value="Genomic_DNA"/>
</dbReference>
<dbReference type="EC" id="3.1.26.4" evidence="2"/>
<reference evidence="5" key="1">
    <citation type="submission" date="2019-10" db="EMBL/GenBank/DDBJ databases">
        <authorList>
            <person name="Soares A.E.R."/>
            <person name="Aleixo A."/>
            <person name="Schneider P."/>
            <person name="Miyaki C.Y."/>
            <person name="Schneider M.P."/>
            <person name="Mello C."/>
            <person name="Vasconcelos A.T.R."/>
        </authorList>
    </citation>
    <scope>NUCLEOTIDE SEQUENCE</scope>
    <source>
        <tissue evidence="5">Muscle</tissue>
    </source>
</reference>
<dbReference type="InterPro" id="IPR021109">
    <property type="entry name" value="Peptidase_aspartic_dom_sf"/>
</dbReference>
<name>A0ABQ9CZD8_9PASS</name>
<protein>
    <recommendedName>
        <fullName evidence="2">ribonuclease H</fullName>
        <ecNumber evidence="2">3.1.26.4</ecNumber>
    </recommendedName>
</protein>
<feature type="region of interest" description="Disordered" evidence="3">
    <location>
        <begin position="394"/>
        <end position="428"/>
    </location>
</feature>
<comment type="caution">
    <text evidence="5">The sequence shown here is derived from an EMBL/GenBank/DDBJ whole genome shotgun (WGS) entry which is preliminary data.</text>
</comment>
<keyword evidence="6" id="KW-1185">Reference proteome</keyword>
<evidence type="ECO:0000256" key="2">
    <source>
        <dbReference type="ARBA" id="ARBA00012180"/>
    </source>
</evidence>
<evidence type="ECO:0000259" key="4">
    <source>
        <dbReference type="PROSITE" id="PS50878"/>
    </source>
</evidence>
<organism evidence="5 6">
    <name type="scientific">Willisornis vidua</name>
    <name type="common">Xingu scale-backed antbird</name>
    <dbReference type="NCBI Taxonomy" id="1566151"/>
    <lineage>
        <taxon>Eukaryota</taxon>
        <taxon>Metazoa</taxon>
        <taxon>Chordata</taxon>
        <taxon>Craniata</taxon>
        <taxon>Vertebrata</taxon>
        <taxon>Euteleostomi</taxon>
        <taxon>Archelosauria</taxon>
        <taxon>Archosauria</taxon>
        <taxon>Dinosauria</taxon>
        <taxon>Saurischia</taxon>
        <taxon>Theropoda</taxon>
        <taxon>Coelurosauria</taxon>
        <taxon>Aves</taxon>
        <taxon>Neognathae</taxon>
        <taxon>Neoaves</taxon>
        <taxon>Telluraves</taxon>
        <taxon>Australaves</taxon>
        <taxon>Passeriformes</taxon>
        <taxon>Thamnophilidae</taxon>
        <taxon>Willisornis</taxon>
    </lineage>
</organism>
<dbReference type="Pfam" id="PF00078">
    <property type="entry name" value="RVT_1"/>
    <property type="match status" value="1"/>
</dbReference>